<accession>A0A3A6TGS0</accession>
<evidence type="ECO:0000259" key="2">
    <source>
        <dbReference type="Pfam" id="PF18945"/>
    </source>
</evidence>
<evidence type="ECO:0000313" key="4">
    <source>
        <dbReference type="Proteomes" id="UP000273022"/>
    </source>
</evidence>
<comment type="caution">
    <text evidence="3">The sequence shown here is derived from an EMBL/GenBank/DDBJ whole genome shotgun (WGS) entry which is preliminary data.</text>
</comment>
<dbReference type="InterPro" id="IPR044031">
    <property type="entry name" value="TssC1_N"/>
</dbReference>
<dbReference type="Pfam" id="PF05943">
    <property type="entry name" value="VipB"/>
    <property type="match status" value="1"/>
</dbReference>
<dbReference type="OrthoDB" id="9764000at2"/>
<protein>
    <submittedName>
        <fullName evidence="3">Type VI secretion protein</fullName>
    </submittedName>
</protein>
<feature type="domain" description="TssC1 N-terminal" evidence="1">
    <location>
        <begin position="33"/>
        <end position="325"/>
    </location>
</feature>
<dbReference type="Proteomes" id="UP000273022">
    <property type="component" value="Unassembled WGS sequence"/>
</dbReference>
<reference evidence="3 4" key="1">
    <citation type="submission" date="2018-09" db="EMBL/GenBank/DDBJ databases">
        <title>Phylogeny of the Shewanellaceae, and recommendation for two new genera, Pseudoshewanella and Parashewanella.</title>
        <authorList>
            <person name="Wang G."/>
        </authorList>
    </citation>
    <scope>NUCLEOTIDE SEQUENCE [LARGE SCALE GENOMIC DNA]</scope>
    <source>
        <strain evidence="3 4">KCTC 22492</strain>
    </source>
</reference>
<proteinExistence type="predicted"/>
<name>A0A3A6TGS0_9GAMM</name>
<dbReference type="AlphaFoldDB" id="A0A3A6TGS0"/>
<keyword evidence="4" id="KW-1185">Reference proteome</keyword>
<organism evidence="3 4">
    <name type="scientific">Parashewanella spongiae</name>
    <dbReference type="NCBI Taxonomy" id="342950"/>
    <lineage>
        <taxon>Bacteria</taxon>
        <taxon>Pseudomonadati</taxon>
        <taxon>Pseudomonadota</taxon>
        <taxon>Gammaproteobacteria</taxon>
        <taxon>Alteromonadales</taxon>
        <taxon>Shewanellaceae</taxon>
        <taxon>Parashewanella</taxon>
    </lineage>
</organism>
<dbReference type="PANTHER" id="PTHR35565">
    <property type="entry name" value="CYTOPLASMIC PROTEIN-RELATED"/>
    <property type="match status" value="1"/>
</dbReference>
<dbReference type="InterPro" id="IPR010269">
    <property type="entry name" value="T6SS_TssC-like"/>
</dbReference>
<sequence length="448" mass="51606">MINDLPFLAPFWLKLNECAQAQDHTRFHATLVKLIALLDNTISSQLSSVIQDQNFKRLEASWLGLESLVQLPVSQRRVKIKVLDFDWNSISADLNLSFDIKYTSLFRKIYSKELDTAGGTPYGLLVVDHKVNPEFVDDCDYDDLYTLQLLSELGEKALCPVLLGVDEYFFGDDPNRLLHDGKRISRILESNDYRSWSLLREKLSSRFLHLVLPEYYLRGPYRNHTAGFVFNESNTNTNALWGNSPYLMAINVIREFDRISWFGFLRSYNQTGHYGAIVDQEFQTPTKAKVDIFSEEDGFWSEKGFIPLTSLYLTEQKGFFSNQSVWKSPTEADRVLGMLQTNLMACRFGHYIKAQTRDQVGGYDSVNDCKRSLERWLQQYISELDYGEDSVMARYPLKSSEVLMKVDPADQTRYLCQITLQPQYQYEILDAQVVLSTSLSSKEVGESL</sequence>
<dbReference type="PANTHER" id="PTHR35565:SF3">
    <property type="entry name" value="TYPE VI SECRETION SYSTEM SHEATH PROTEIN TSSC1"/>
    <property type="match status" value="1"/>
</dbReference>
<dbReference type="RefSeq" id="WP_121853612.1">
    <property type="nucleotide sequence ID" value="NZ_CP037952.1"/>
</dbReference>
<feature type="domain" description="TssC1 C-terminal" evidence="2">
    <location>
        <begin position="332"/>
        <end position="439"/>
    </location>
</feature>
<dbReference type="InterPro" id="IPR044032">
    <property type="entry name" value="TssC1_C"/>
</dbReference>
<evidence type="ECO:0000313" key="3">
    <source>
        <dbReference type="EMBL" id="RJY14889.1"/>
    </source>
</evidence>
<evidence type="ECO:0000259" key="1">
    <source>
        <dbReference type="Pfam" id="PF05943"/>
    </source>
</evidence>
<gene>
    <name evidence="3" type="ORF">D5R81_10595</name>
</gene>
<dbReference type="EMBL" id="QYYH01000059">
    <property type="protein sequence ID" value="RJY14889.1"/>
    <property type="molecule type" value="Genomic_DNA"/>
</dbReference>
<dbReference type="Pfam" id="PF18945">
    <property type="entry name" value="VipB_2"/>
    <property type="match status" value="1"/>
</dbReference>